<proteinExistence type="predicted"/>
<comment type="caution">
    <text evidence="1">The sequence shown here is derived from an EMBL/GenBank/DDBJ whole genome shotgun (WGS) entry which is preliminary data.</text>
</comment>
<reference evidence="1" key="1">
    <citation type="journal article" date="2014" name="Front. Microbiol.">
        <title>High frequency of phylogenetically diverse reductive dehalogenase-homologous genes in deep subseafloor sedimentary metagenomes.</title>
        <authorList>
            <person name="Kawai M."/>
            <person name="Futagami T."/>
            <person name="Toyoda A."/>
            <person name="Takaki Y."/>
            <person name="Nishi S."/>
            <person name="Hori S."/>
            <person name="Arai W."/>
            <person name="Tsubouchi T."/>
            <person name="Morono Y."/>
            <person name="Uchiyama I."/>
            <person name="Ito T."/>
            <person name="Fujiyama A."/>
            <person name="Inagaki F."/>
            <person name="Takami H."/>
        </authorList>
    </citation>
    <scope>NUCLEOTIDE SEQUENCE</scope>
    <source>
        <strain evidence="1">Expedition CK06-06</strain>
    </source>
</reference>
<organism evidence="1">
    <name type="scientific">marine sediment metagenome</name>
    <dbReference type="NCBI Taxonomy" id="412755"/>
    <lineage>
        <taxon>unclassified sequences</taxon>
        <taxon>metagenomes</taxon>
        <taxon>ecological metagenomes</taxon>
    </lineage>
</organism>
<dbReference type="AlphaFoldDB" id="X0Y549"/>
<dbReference type="Pfam" id="PF19620">
    <property type="entry name" value="DUF6125"/>
    <property type="match status" value="1"/>
</dbReference>
<accession>X0Y549</accession>
<protein>
    <submittedName>
        <fullName evidence="1">Uncharacterized protein</fullName>
    </submittedName>
</protein>
<feature type="non-terminal residue" evidence="1">
    <location>
        <position position="1"/>
    </location>
</feature>
<evidence type="ECO:0000313" key="1">
    <source>
        <dbReference type="EMBL" id="GAG51059.1"/>
    </source>
</evidence>
<sequence>WGKIAQLDARDLKKRFALTRQGLEGFVEAQRLFPWCVLVDYQIEQRPDEVVITVPDCPPQLARLERNLGEYPCQDMHRAEFEAFAGEIDPRIRVECLFAPPDEHPPDLFCKWRFTLAGERDGVVGAGA</sequence>
<dbReference type="EMBL" id="BARS01056035">
    <property type="protein sequence ID" value="GAG51059.1"/>
    <property type="molecule type" value="Genomic_DNA"/>
</dbReference>
<gene>
    <name evidence="1" type="ORF">S01H1_82625</name>
</gene>
<name>X0Y549_9ZZZZ</name>